<evidence type="ECO:0000313" key="2">
    <source>
        <dbReference type="Proteomes" id="UP000660380"/>
    </source>
</evidence>
<keyword evidence="2" id="KW-1185">Reference proteome</keyword>
<comment type="caution">
    <text evidence="1">The sequence shown here is derived from an EMBL/GenBank/DDBJ whole genome shotgun (WGS) entry which is preliminary data.</text>
</comment>
<reference evidence="1 2" key="1">
    <citation type="journal article" date="2020" name="ISME J.">
        <title>Comparative genomics reveals insights into cyanobacterial evolution and habitat adaptation.</title>
        <authorList>
            <person name="Chen M.Y."/>
            <person name="Teng W.K."/>
            <person name="Zhao L."/>
            <person name="Hu C.X."/>
            <person name="Zhou Y.K."/>
            <person name="Han B.P."/>
            <person name="Song L.R."/>
            <person name="Shu W.S."/>
        </authorList>
    </citation>
    <scope>NUCLEOTIDE SEQUENCE [LARGE SCALE GENOMIC DNA]</scope>
    <source>
        <strain evidence="1 2">FACHB-248</strain>
    </source>
</reference>
<protein>
    <submittedName>
        <fullName evidence="1">Uncharacterized protein</fullName>
    </submittedName>
</protein>
<organism evidence="1 2">
    <name type="scientific">Scytonema hofmannii FACHB-248</name>
    <dbReference type="NCBI Taxonomy" id="1842502"/>
    <lineage>
        <taxon>Bacteria</taxon>
        <taxon>Bacillati</taxon>
        <taxon>Cyanobacteriota</taxon>
        <taxon>Cyanophyceae</taxon>
        <taxon>Nostocales</taxon>
        <taxon>Scytonemataceae</taxon>
        <taxon>Scytonema</taxon>
    </lineage>
</organism>
<dbReference type="EMBL" id="JACJTA010000094">
    <property type="protein sequence ID" value="MBD2608442.1"/>
    <property type="molecule type" value="Genomic_DNA"/>
</dbReference>
<sequence>MIENISGAINRHIYGFTFQELNFPLEPSEYQKATKNFVSFIAGDRCNIIFVNPESARSLVFYD</sequence>
<dbReference type="RefSeq" id="WP_029635942.1">
    <property type="nucleotide sequence ID" value="NZ_JACJTA010000094.1"/>
</dbReference>
<evidence type="ECO:0000313" key="1">
    <source>
        <dbReference type="EMBL" id="MBD2608442.1"/>
    </source>
</evidence>
<gene>
    <name evidence="1" type="ORF">H6G81_28965</name>
</gene>
<proteinExistence type="predicted"/>
<name>A0ABR8GZB0_9CYAN</name>
<dbReference type="Proteomes" id="UP000660380">
    <property type="component" value="Unassembled WGS sequence"/>
</dbReference>
<accession>A0ABR8GZB0</accession>